<accession>A0A8H7WAP7</accession>
<evidence type="ECO:0008006" key="3">
    <source>
        <dbReference type="Google" id="ProtNLM"/>
    </source>
</evidence>
<evidence type="ECO:0000313" key="2">
    <source>
        <dbReference type="Proteomes" id="UP000664132"/>
    </source>
</evidence>
<comment type="caution">
    <text evidence="1">The sequence shown here is derived from an EMBL/GenBank/DDBJ whole genome shotgun (WGS) entry which is preliminary data.</text>
</comment>
<keyword evidence="2" id="KW-1185">Reference proteome</keyword>
<reference evidence="1" key="1">
    <citation type="submission" date="2021-02" db="EMBL/GenBank/DDBJ databases">
        <title>Genome sequence Cadophora malorum strain M34.</title>
        <authorList>
            <person name="Stefanovic E."/>
            <person name="Vu D."/>
            <person name="Scully C."/>
            <person name="Dijksterhuis J."/>
            <person name="Roader J."/>
            <person name="Houbraken J."/>
        </authorList>
    </citation>
    <scope>NUCLEOTIDE SEQUENCE</scope>
    <source>
        <strain evidence="1">M34</strain>
    </source>
</reference>
<dbReference type="OrthoDB" id="3489596at2759"/>
<evidence type="ECO:0000313" key="1">
    <source>
        <dbReference type="EMBL" id="KAG4418649.1"/>
    </source>
</evidence>
<dbReference type="EMBL" id="JAFJYH010000123">
    <property type="protein sequence ID" value="KAG4418649.1"/>
    <property type="molecule type" value="Genomic_DNA"/>
</dbReference>
<proteinExistence type="predicted"/>
<sequence>MPTNFFELAILNPLPNQSLNSPSFIISLQKILNTLSSTPGALTFQFRKSVSTTSQQILLLASWTDQSAYDCLDVYGFTPKLLKEMFTRVTPEMMHLMDLDVGQVDFNAKDLGVDIFYMKEGKREEFEEQVKRDGRVGGWYVFKGVPLAPKVMPSDEEELGLIRMQKERAEKAMEEKVPDVWVGISDSAGKGEREEFKERTRDLVERCVSGEWEKHLEGRKDAPLGGIDLS</sequence>
<name>A0A8H7WAP7_9HELO</name>
<gene>
    <name evidence="1" type="ORF">IFR04_008185</name>
</gene>
<organism evidence="1 2">
    <name type="scientific">Cadophora malorum</name>
    <dbReference type="NCBI Taxonomy" id="108018"/>
    <lineage>
        <taxon>Eukaryota</taxon>
        <taxon>Fungi</taxon>
        <taxon>Dikarya</taxon>
        <taxon>Ascomycota</taxon>
        <taxon>Pezizomycotina</taxon>
        <taxon>Leotiomycetes</taxon>
        <taxon>Helotiales</taxon>
        <taxon>Ploettnerulaceae</taxon>
        <taxon>Cadophora</taxon>
    </lineage>
</organism>
<dbReference type="AlphaFoldDB" id="A0A8H7WAP7"/>
<dbReference type="Proteomes" id="UP000664132">
    <property type="component" value="Unassembled WGS sequence"/>
</dbReference>
<protein>
    <recommendedName>
        <fullName evidence="3">ABM domain-containing protein</fullName>
    </recommendedName>
</protein>